<dbReference type="RefSeq" id="WP_425576448.1">
    <property type="nucleotide sequence ID" value="NZ_BAABFJ010000021.1"/>
</dbReference>
<dbReference type="Proteomes" id="UP000467193">
    <property type="component" value="Chromosome"/>
</dbReference>
<proteinExistence type="predicted"/>
<dbReference type="AlphaFoldDB" id="A0A7I7QUG4"/>
<reference evidence="2 3" key="1">
    <citation type="journal article" date="2019" name="Emerg. Microbes Infect.">
        <title>Comprehensive subspecies identification of 175 nontuberculous mycobacteria species based on 7547 genomic profiles.</title>
        <authorList>
            <person name="Matsumoto Y."/>
            <person name="Kinjo T."/>
            <person name="Motooka D."/>
            <person name="Nabeya D."/>
            <person name="Jung N."/>
            <person name="Uechi K."/>
            <person name="Horii T."/>
            <person name="Iida T."/>
            <person name="Fujita J."/>
            <person name="Nakamura S."/>
        </authorList>
    </citation>
    <scope>NUCLEOTIDE SEQUENCE [LARGE SCALE GENOMIC DNA]</scope>
    <source>
        <strain evidence="2 3">JCM 17899</strain>
    </source>
</reference>
<dbReference type="EMBL" id="AP022588">
    <property type="protein sequence ID" value="BBY29951.1"/>
    <property type="molecule type" value="Genomic_DNA"/>
</dbReference>
<protein>
    <recommendedName>
        <fullName evidence="4">Exonuclease V subunit alpha</fullName>
    </recommendedName>
</protein>
<sequence>MLRRNLSILALRGADPRELLTEALAKGSVADAADPAAVLDHRIDPAGTHSAGIGVLRWLPAIPQTLADDPQWGAYLARREELVEGLATEIRTRARAWTNATAPAWARPLITVNPVLTAEIAVFRACTGVDEADTRLTGARQFPVRTRGVQAALQRQASADIGRRSADTTRWNDLIDSIDPRLRSDAYWPQLATQLVQAARTTPDLRQIITTAARQGPLPDELPAAALWWRIAGALSPTATLATTHSRLRPPWVSDLDVVFGTALAETITSDPAWPGLVAAISAADPRKWTPRDLLHVAAEQLADAAHDDQPIPPGDYARLITYTVDAFTHRLHARLGVDFDDLPTPQDAPPDPADEALFPPDPEDPSTHSLDEHSPFDDHFDIAPPEDFDAIEYGSEEYAGLEFEDLAANRPTPELGITMESLTALRDEYRTVHYHIKTLAAEIRAGNGPATRAAAGDLLRMRRQVDADRPYSLAVTNVMAQWADADAAYNDILRLVEHWRTQLDLLLATPDADELDIISARQQIGFYTGLLSAQPPSLQFQQALADAQAARSAAAGGRIVTENDIAIARGDAERADLATLAALRQRRRELHRDIERADRDIATTFAAAQSATSDTLEQLLESARAEVELLHIAGHLDPKSVPLLIPGSALSGLEPQTGDRLKSLAALPYRLAVIGADIEDSETAAALYTLRSAANADDRRVLWLAASESSSAPARDAELADTITTIGHAHQQVSEQQWMLPPGAIVVIDDPATADPGQLIGLARHAVAADARVILIDHGTDAGASSSAVQLLAHSLPWNTTLTTAPSEPTDPLLASVPAVTLADRLGRKRLSEPWLHLLTQYDAAASAVRSAQRRQLVLGWRARETVGRDHGREAGAGIDE</sequence>
<evidence type="ECO:0000313" key="2">
    <source>
        <dbReference type="EMBL" id="BBY29951.1"/>
    </source>
</evidence>
<keyword evidence="3" id="KW-1185">Reference proteome</keyword>
<feature type="compositionally biased region" description="Basic and acidic residues" evidence="1">
    <location>
        <begin position="366"/>
        <end position="380"/>
    </location>
</feature>
<dbReference type="KEGG" id="msei:MSEDJ_40470"/>
<organism evidence="2 3">
    <name type="scientific">Mycolicibacterium sediminis</name>
    <dbReference type="NCBI Taxonomy" id="1286180"/>
    <lineage>
        <taxon>Bacteria</taxon>
        <taxon>Bacillati</taxon>
        <taxon>Actinomycetota</taxon>
        <taxon>Actinomycetes</taxon>
        <taxon>Mycobacteriales</taxon>
        <taxon>Mycobacteriaceae</taxon>
        <taxon>Mycolicibacterium</taxon>
    </lineage>
</organism>
<name>A0A7I7QUG4_9MYCO</name>
<feature type="region of interest" description="Disordered" evidence="1">
    <location>
        <begin position="339"/>
        <end position="380"/>
    </location>
</feature>
<gene>
    <name evidence="2" type="ORF">MSEDJ_40470</name>
</gene>
<accession>A0A7I7QUG4</accession>
<evidence type="ECO:0000256" key="1">
    <source>
        <dbReference type="SAM" id="MobiDB-lite"/>
    </source>
</evidence>
<evidence type="ECO:0008006" key="4">
    <source>
        <dbReference type="Google" id="ProtNLM"/>
    </source>
</evidence>
<evidence type="ECO:0000313" key="3">
    <source>
        <dbReference type="Proteomes" id="UP000467193"/>
    </source>
</evidence>